<dbReference type="AlphaFoldDB" id="A0A1R1PSE6"/>
<evidence type="ECO:0000259" key="3">
    <source>
        <dbReference type="PROSITE" id="PS50014"/>
    </source>
</evidence>
<gene>
    <name evidence="5" type="ORF">AX774_g2630</name>
</gene>
<dbReference type="SUPFAM" id="SSF47370">
    <property type="entry name" value="Bromodomain"/>
    <property type="match status" value="2"/>
</dbReference>
<dbReference type="GO" id="GO:0006355">
    <property type="term" value="P:regulation of DNA-templated transcription"/>
    <property type="evidence" value="ECO:0007669"/>
    <property type="project" value="TreeGrafter"/>
</dbReference>
<protein>
    <submittedName>
        <fullName evidence="5">SWR1 complex bromodomain subunit bdf1</fullName>
    </submittedName>
</protein>
<dbReference type="Pfam" id="PF00439">
    <property type="entry name" value="Bromodomain"/>
    <property type="match status" value="2"/>
</dbReference>
<dbReference type="GO" id="GO:0005634">
    <property type="term" value="C:nucleus"/>
    <property type="evidence" value="ECO:0007669"/>
    <property type="project" value="TreeGrafter"/>
</dbReference>
<evidence type="ECO:0000259" key="4">
    <source>
        <dbReference type="PROSITE" id="PS51525"/>
    </source>
</evidence>
<evidence type="ECO:0000256" key="1">
    <source>
        <dbReference type="ARBA" id="ARBA00023117"/>
    </source>
</evidence>
<dbReference type="PROSITE" id="PS50014">
    <property type="entry name" value="BROMODOMAIN_2"/>
    <property type="match status" value="2"/>
</dbReference>
<reference evidence="6" key="1">
    <citation type="submission" date="2017-01" db="EMBL/GenBank/DDBJ databases">
        <authorList>
            <person name="Wang Y."/>
            <person name="White M."/>
            <person name="Kvist S."/>
            <person name="Moncalvo J.-M."/>
        </authorList>
    </citation>
    <scope>NUCLEOTIDE SEQUENCE [LARGE SCALE GENOMIC DNA]</scope>
    <source>
        <strain evidence="6">COL-18-3</strain>
    </source>
</reference>
<comment type="caution">
    <text evidence="5">The sequence shown here is derived from an EMBL/GenBank/DDBJ whole genome shotgun (WGS) entry which is preliminary data.</text>
</comment>
<dbReference type="SMART" id="SM00297">
    <property type="entry name" value="BROMO"/>
    <property type="match status" value="2"/>
</dbReference>
<evidence type="ECO:0000313" key="5">
    <source>
        <dbReference type="EMBL" id="OMH83849.1"/>
    </source>
</evidence>
<evidence type="ECO:0000256" key="2">
    <source>
        <dbReference type="PROSITE-ProRule" id="PRU00035"/>
    </source>
</evidence>
<dbReference type="PANTHER" id="PTHR22880:SF225">
    <property type="entry name" value="BROMODOMAIN-CONTAINING PROTEIN BET-1-RELATED"/>
    <property type="match status" value="1"/>
</dbReference>
<dbReference type="EMBL" id="LSSK01000297">
    <property type="protein sequence ID" value="OMH83849.1"/>
    <property type="molecule type" value="Genomic_DNA"/>
</dbReference>
<dbReference type="Gene3D" id="1.20.1270.220">
    <property type="match status" value="1"/>
</dbReference>
<keyword evidence="1 2" id="KW-0103">Bromodomain</keyword>
<dbReference type="Proteomes" id="UP000188320">
    <property type="component" value="Unassembled WGS sequence"/>
</dbReference>
<dbReference type="Gene3D" id="1.20.920.10">
    <property type="entry name" value="Bromodomain-like"/>
    <property type="match status" value="2"/>
</dbReference>
<dbReference type="PANTHER" id="PTHR22880">
    <property type="entry name" value="FALZ-RELATED BROMODOMAIN-CONTAINING PROTEINS"/>
    <property type="match status" value="1"/>
</dbReference>
<dbReference type="InterPro" id="IPR050935">
    <property type="entry name" value="Bromo_chromatin_reader"/>
</dbReference>
<dbReference type="InterPro" id="IPR001487">
    <property type="entry name" value="Bromodomain"/>
</dbReference>
<dbReference type="GO" id="GO:0006338">
    <property type="term" value="P:chromatin remodeling"/>
    <property type="evidence" value="ECO:0007669"/>
    <property type="project" value="TreeGrafter"/>
</dbReference>
<feature type="domain" description="Bromo" evidence="3">
    <location>
        <begin position="21"/>
        <end position="106"/>
    </location>
</feature>
<dbReference type="OrthoDB" id="784962at2759"/>
<dbReference type="GO" id="GO:0000785">
    <property type="term" value="C:chromatin"/>
    <property type="evidence" value="ECO:0007669"/>
    <property type="project" value="TreeGrafter"/>
</dbReference>
<dbReference type="PROSITE" id="PS51525">
    <property type="entry name" value="NET"/>
    <property type="match status" value="1"/>
</dbReference>
<sequence length="358" mass="39608">MEDILSKDDKRSAVNILRAIRTHRDAGPFMEAVDPVALQIPDYPMIIKRPMDFGTIGAKLNASGGEGGGEERTDVAPYSSFEEFVRDVRLVFSNCYLYNGKESEISKMAKNIEKIFDGLLSKRKPLSTTTIPGSTTAHIGGQAAGEMLMGEEKEKENGAGGGGGLRGCHTIIKELFKKQYANVAFYFYEPVDYKALNIPSYPKIIKNPMDLGTVKTKLASGAYKTPSDFHSDVLLIFTNCYKFNPPNHPVHQAGKDLEKVFNAKWAAMYPDLATSSHDVEMDKTGGASANDLSIDQKRELSVVIETLPPERLVVALEIIQSGYPEMIEEKEEIELDIDVLDKKALKKLYDYVVLDIGV</sequence>
<evidence type="ECO:0000313" key="6">
    <source>
        <dbReference type="Proteomes" id="UP000188320"/>
    </source>
</evidence>
<organism evidence="5 6">
    <name type="scientific">Zancudomyces culisetae</name>
    <name type="common">Gut fungus</name>
    <name type="synonym">Smittium culisetae</name>
    <dbReference type="NCBI Taxonomy" id="1213189"/>
    <lineage>
        <taxon>Eukaryota</taxon>
        <taxon>Fungi</taxon>
        <taxon>Fungi incertae sedis</taxon>
        <taxon>Zoopagomycota</taxon>
        <taxon>Kickxellomycotina</taxon>
        <taxon>Harpellomycetes</taxon>
        <taxon>Harpellales</taxon>
        <taxon>Legeriomycetaceae</taxon>
        <taxon>Zancudomyces</taxon>
    </lineage>
</organism>
<dbReference type="InterPro" id="IPR038336">
    <property type="entry name" value="NET_sf"/>
</dbReference>
<name>A0A1R1PSE6_ZANCU</name>
<dbReference type="InterPro" id="IPR027353">
    <property type="entry name" value="NET_dom"/>
</dbReference>
<accession>A0A1R1PSE6</accession>
<feature type="domain" description="Bromo" evidence="3">
    <location>
        <begin position="179"/>
        <end position="251"/>
    </location>
</feature>
<proteinExistence type="predicted"/>
<dbReference type="PRINTS" id="PR00503">
    <property type="entry name" value="BROMODOMAIN"/>
</dbReference>
<dbReference type="Pfam" id="PF17035">
    <property type="entry name" value="BET"/>
    <property type="match status" value="1"/>
</dbReference>
<keyword evidence="6" id="KW-1185">Reference proteome</keyword>
<dbReference type="InterPro" id="IPR036427">
    <property type="entry name" value="Bromodomain-like_sf"/>
</dbReference>
<feature type="domain" description="NET" evidence="4">
    <location>
        <begin position="282"/>
        <end position="358"/>
    </location>
</feature>